<feature type="region of interest" description="Disordered" evidence="11">
    <location>
        <begin position="165"/>
        <end position="199"/>
    </location>
</feature>
<keyword evidence="3" id="KW-0677">Repeat</keyword>
<dbReference type="AlphaFoldDB" id="A0ABD0M107"/>
<keyword evidence="7" id="KW-0238">DNA-binding</keyword>
<evidence type="ECO:0000256" key="7">
    <source>
        <dbReference type="ARBA" id="ARBA00023125"/>
    </source>
</evidence>
<keyword evidence="8" id="KW-0804">Transcription</keyword>
<keyword evidence="2" id="KW-0479">Metal-binding</keyword>
<dbReference type="Pfam" id="PF00096">
    <property type="entry name" value="zf-C2H2"/>
    <property type="match status" value="4"/>
</dbReference>
<dbReference type="FunFam" id="3.30.160.60:FF:000646">
    <property type="entry name" value="Myeloid zinc finger 1"/>
    <property type="match status" value="1"/>
</dbReference>
<dbReference type="PANTHER" id="PTHR24408:SF58">
    <property type="entry name" value="TRANSCRIPTION FACTOR (TFIIIA), PUTATIVE (AFU_ORTHOLOGUE AFUA_1G05150)-RELATED"/>
    <property type="match status" value="1"/>
</dbReference>
<comment type="caution">
    <text evidence="13">The sequence shown here is derived from an EMBL/GenBank/DDBJ whole genome shotgun (WGS) entry which is preliminary data.</text>
</comment>
<feature type="domain" description="C2H2-type" evidence="12">
    <location>
        <begin position="608"/>
        <end position="636"/>
    </location>
</feature>
<evidence type="ECO:0000256" key="3">
    <source>
        <dbReference type="ARBA" id="ARBA00022737"/>
    </source>
</evidence>
<feature type="domain" description="C2H2-type" evidence="12">
    <location>
        <begin position="579"/>
        <end position="606"/>
    </location>
</feature>
<proteinExistence type="predicted"/>
<dbReference type="EMBL" id="JACVVK020000009">
    <property type="protein sequence ID" value="KAK7505610.1"/>
    <property type="molecule type" value="Genomic_DNA"/>
</dbReference>
<feature type="domain" description="C2H2-type" evidence="12">
    <location>
        <begin position="372"/>
        <end position="394"/>
    </location>
</feature>
<dbReference type="GO" id="GO:0005634">
    <property type="term" value="C:nucleus"/>
    <property type="evidence" value="ECO:0007669"/>
    <property type="project" value="UniProtKB-SubCell"/>
</dbReference>
<keyword evidence="5" id="KW-0862">Zinc</keyword>
<evidence type="ECO:0000313" key="13">
    <source>
        <dbReference type="EMBL" id="KAK7505610.1"/>
    </source>
</evidence>
<dbReference type="PANTHER" id="PTHR24408">
    <property type="entry name" value="ZINC FINGER PROTEIN"/>
    <property type="match status" value="1"/>
</dbReference>
<dbReference type="Proteomes" id="UP001519460">
    <property type="component" value="Unassembled WGS sequence"/>
</dbReference>
<name>A0ABD0M107_9CAEN</name>
<dbReference type="SMART" id="SM00355">
    <property type="entry name" value="ZnF_C2H2"/>
    <property type="match status" value="11"/>
</dbReference>
<keyword evidence="14" id="KW-1185">Reference proteome</keyword>
<dbReference type="PROSITE" id="PS50157">
    <property type="entry name" value="ZINC_FINGER_C2H2_2"/>
    <property type="match status" value="10"/>
</dbReference>
<dbReference type="PROSITE" id="PS00028">
    <property type="entry name" value="ZINC_FINGER_C2H2_1"/>
    <property type="match status" value="8"/>
</dbReference>
<evidence type="ECO:0000256" key="2">
    <source>
        <dbReference type="ARBA" id="ARBA00022723"/>
    </source>
</evidence>
<evidence type="ECO:0000256" key="10">
    <source>
        <dbReference type="PROSITE-ProRule" id="PRU00042"/>
    </source>
</evidence>
<comment type="subcellular location">
    <subcellularLocation>
        <location evidence="1">Nucleus</location>
    </subcellularLocation>
</comment>
<dbReference type="InterPro" id="IPR036236">
    <property type="entry name" value="Znf_C2H2_sf"/>
</dbReference>
<feature type="domain" description="C2H2-type" evidence="12">
    <location>
        <begin position="480"/>
        <end position="507"/>
    </location>
</feature>
<feature type="region of interest" description="Disordered" evidence="11">
    <location>
        <begin position="130"/>
        <end position="149"/>
    </location>
</feature>
<evidence type="ECO:0000256" key="1">
    <source>
        <dbReference type="ARBA" id="ARBA00004123"/>
    </source>
</evidence>
<keyword evidence="4 10" id="KW-0863">Zinc-finger</keyword>
<evidence type="ECO:0000256" key="11">
    <source>
        <dbReference type="SAM" id="MobiDB-lite"/>
    </source>
</evidence>
<evidence type="ECO:0000256" key="8">
    <source>
        <dbReference type="ARBA" id="ARBA00023163"/>
    </source>
</evidence>
<evidence type="ECO:0000256" key="6">
    <source>
        <dbReference type="ARBA" id="ARBA00023015"/>
    </source>
</evidence>
<gene>
    <name evidence="13" type="ORF">BaRGS_00002881</name>
</gene>
<dbReference type="Pfam" id="PF13894">
    <property type="entry name" value="zf-C2H2_4"/>
    <property type="match status" value="1"/>
</dbReference>
<dbReference type="GO" id="GO:0008270">
    <property type="term" value="F:zinc ion binding"/>
    <property type="evidence" value="ECO:0007669"/>
    <property type="project" value="UniProtKB-KW"/>
</dbReference>
<dbReference type="SUPFAM" id="SSF57667">
    <property type="entry name" value="beta-beta-alpha zinc fingers"/>
    <property type="match status" value="6"/>
</dbReference>
<organism evidence="13 14">
    <name type="scientific">Batillaria attramentaria</name>
    <dbReference type="NCBI Taxonomy" id="370345"/>
    <lineage>
        <taxon>Eukaryota</taxon>
        <taxon>Metazoa</taxon>
        <taxon>Spiralia</taxon>
        <taxon>Lophotrochozoa</taxon>
        <taxon>Mollusca</taxon>
        <taxon>Gastropoda</taxon>
        <taxon>Caenogastropoda</taxon>
        <taxon>Sorbeoconcha</taxon>
        <taxon>Cerithioidea</taxon>
        <taxon>Batillariidae</taxon>
        <taxon>Batillaria</taxon>
    </lineage>
</organism>
<dbReference type="Gene3D" id="3.30.160.60">
    <property type="entry name" value="Classic Zinc Finger"/>
    <property type="match status" value="7"/>
</dbReference>
<keyword evidence="9" id="KW-0539">Nucleus</keyword>
<evidence type="ECO:0000256" key="4">
    <source>
        <dbReference type="ARBA" id="ARBA00022771"/>
    </source>
</evidence>
<evidence type="ECO:0000256" key="9">
    <source>
        <dbReference type="ARBA" id="ARBA00023242"/>
    </source>
</evidence>
<evidence type="ECO:0000313" key="14">
    <source>
        <dbReference type="Proteomes" id="UP001519460"/>
    </source>
</evidence>
<keyword evidence="6" id="KW-0805">Transcription regulation</keyword>
<protein>
    <recommendedName>
        <fullName evidence="12">C2H2-type domain-containing protein</fullName>
    </recommendedName>
</protein>
<reference evidence="13 14" key="1">
    <citation type="journal article" date="2023" name="Sci. Data">
        <title>Genome assembly of the Korean intertidal mud-creeper Batillaria attramentaria.</title>
        <authorList>
            <person name="Patra A.K."/>
            <person name="Ho P.T."/>
            <person name="Jun S."/>
            <person name="Lee S.J."/>
            <person name="Kim Y."/>
            <person name="Won Y.J."/>
        </authorList>
    </citation>
    <scope>NUCLEOTIDE SEQUENCE [LARGE SCALE GENOMIC DNA]</scope>
    <source>
        <strain evidence="13">Wonlab-2016</strain>
    </source>
</reference>
<feature type="domain" description="C2H2-type" evidence="12">
    <location>
        <begin position="524"/>
        <end position="551"/>
    </location>
</feature>
<accession>A0ABD0M107</accession>
<dbReference type="InterPro" id="IPR013087">
    <property type="entry name" value="Znf_C2H2_type"/>
</dbReference>
<feature type="domain" description="C2H2-type" evidence="12">
    <location>
        <begin position="400"/>
        <end position="423"/>
    </location>
</feature>
<sequence>MDASTMDPSLLNIQGFEAGTCCVCLKNFKTRNGSPRWMQTADNLPVGVCSLRCEQNLLFSSGFTKGFVLCCILSHLLGKLGSNWRTSHYPKSDASSDGEGWLVANGQLCAAASEMYPVNEDLNTTVGCDADNSAGHTSPKYDSPPESFPYDTAEGVRDEQIITRTTRCKSKNKDGEKGKQSSVLSARARRGQGKQTQNKDKLLSYRTLAHCKAAKQRETLKQRLKVQKRDKISYKNKSGGYRNKNRDSLHMYMCTCGKSLRSEKLYIQHRQACHSDSQNISENQSRTVSCHLCARDFQSKWHLNYHLRRKHSGETSVECDICGKMLSGMFDLNEHKRKAHSINYLCHACGRKFFSSNALAGHLATHTGVKSYFCEECGAGFVRKTSLSNHQALHVKVSAFLCDICSQSFKTRTRLYDHMMNVHHCGPYFDNRVRRLKTMGITVDREAISRLASGLCTVCGEKLDGGGKCLSHSDANEEVFKCTLCGKAESDIVSLFYHSKWHRGEDTSSTVTDISFPSHGLLNYECKTCFKKFKNKNYLIKHMQQHKEKRFSCDVCGKSFTYKCNLKSHLTTHSQNRPFECEFCRKAFKLKYTLDVHRKNHCREVDAFKCDICGKGLIRKESLEKHYKMVHPDSKPSFNGNNTVNDTAC</sequence>
<feature type="domain" description="C2H2-type" evidence="12">
    <location>
        <begin position="551"/>
        <end position="578"/>
    </location>
</feature>
<feature type="domain" description="C2H2-type" evidence="12">
    <location>
        <begin position="344"/>
        <end position="371"/>
    </location>
</feature>
<evidence type="ECO:0000256" key="5">
    <source>
        <dbReference type="ARBA" id="ARBA00022833"/>
    </source>
</evidence>
<feature type="domain" description="C2H2-type" evidence="12">
    <location>
        <begin position="288"/>
        <end position="316"/>
    </location>
</feature>
<evidence type="ECO:0000259" key="12">
    <source>
        <dbReference type="PROSITE" id="PS50157"/>
    </source>
</evidence>
<dbReference type="GO" id="GO:0003677">
    <property type="term" value="F:DNA binding"/>
    <property type="evidence" value="ECO:0007669"/>
    <property type="project" value="UniProtKB-KW"/>
</dbReference>
<feature type="domain" description="C2H2-type" evidence="12">
    <location>
        <begin position="317"/>
        <end position="341"/>
    </location>
</feature>
<dbReference type="FunFam" id="3.30.160.60:FF:002343">
    <property type="entry name" value="Zinc finger protein 33A"/>
    <property type="match status" value="1"/>
</dbReference>